<protein>
    <submittedName>
        <fullName evidence="3">Type III restriction enzyme, res subunit</fullName>
    </submittedName>
</protein>
<organism evidence="3 5">
    <name type="scientific">Legionella quateirensis</name>
    <dbReference type="NCBI Taxonomy" id="45072"/>
    <lineage>
        <taxon>Bacteria</taxon>
        <taxon>Pseudomonadati</taxon>
        <taxon>Pseudomonadota</taxon>
        <taxon>Gammaproteobacteria</taxon>
        <taxon>Legionellales</taxon>
        <taxon>Legionellaceae</taxon>
        <taxon>Legionella</taxon>
    </lineage>
</organism>
<dbReference type="InterPro" id="IPR006935">
    <property type="entry name" value="Helicase/UvrB_N"/>
</dbReference>
<evidence type="ECO:0000313" key="4">
    <source>
        <dbReference type="Proteomes" id="UP000054639"/>
    </source>
</evidence>
<dbReference type="Proteomes" id="UP000054639">
    <property type="component" value="Unassembled WGS sequence"/>
</dbReference>
<sequence length="141" mass="15752">MNIHSSLITSCLFLFYAINPLNLFDFIKPPKDIITVFSKMFRQSLITCNRAGLRPYQTGAINAIAQHSDSSGFLSMATGTGKSVIIAKLAFEAFNLLNDGEHVIIVTLHIKIMTQLWQSLVDCHIFRGKRELVPTDLLIQA</sequence>
<dbReference type="RefSeq" id="WP_083501376.1">
    <property type="nucleotide sequence ID" value="NZ_CAAAIL010000029.1"/>
</dbReference>
<dbReference type="OrthoDB" id="9802848at2"/>
<evidence type="ECO:0000259" key="1">
    <source>
        <dbReference type="Pfam" id="PF04851"/>
    </source>
</evidence>
<dbReference type="Pfam" id="PF04851">
    <property type="entry name" value="ResIII"/>
    <property type="match status" value="1"/>
</dbReference>
<proteinExistence type="predicted"/>
<dbReference type="InterPro" id="IPR027417">
    <property type="entry name" value="P-loop_NTPase"/>
</dbReference>
<dbReference type="GO" id="GO:0003677">
    <property type="term" value="F:DNA binding"/>
    <property type="evidence" value="ECO:0007669"/>
    <property type="project" value="InterPro"/>
</dbReference>
<dbReference type="AlphaFoldDB" id="A0A378KUN4"/>
<accession>A0A378KUN4</accession>
<feature type="domain" description="Helicase/UvrB N-terminal" evidence="1">
    <location>
        <begin position="53"/>
        <end position="119"/>
    </location>
</feature>
<dbReference type="EMBL" id="UGOW01000001">
    <property type="protein sequence ID" value="STY18305.1"/>
    <property type="molecule type" value="Genomic_DNA"/>
</dbReference>
<keyword evidence="4" id="KW-1185">Reference proteome</keyword>
<reference evidence="2 4" key="1">
    <citation type="submission" date="2015-11" db="EMBL/GenBank/DDBJ databases">
        <title>Genomic analysis of 38 Legionella species identifies large and diverse effector repertoires.</title>
        <authorList>
            <person name="Burstein D."/>
            <person name="Amaro F."/>
            <person name="Zusman T."/>
            <person name="Lifshitz Z."/>
            <person name="Cohen O."/>
            <person name="Gilbert J.A."/>
            <person name="Pupko T."/>
            <person name="Shuman H.A."/>
            <person name="Segal G."/>
        </authorList>
    </citation>
    <scope>NUCLEOTIDE SEQUENCE [LARGE SCALE GENOMIC DNA]</scope>
    <source>
        <strain evidence="2 4">ATCC 49507</strain>
    </source>
</reference>
<evidence type="ECO:0000313" key="2">
    <source>
        <dbReference type="EMBL" id="KTD43419.1"/>
    </source>
</evidence>
<gene>
    <name evidence="2" type="ORF">Lqua_3320</name>
    <name evidence="3" type="ORF">NCTC12376_02123</name>
</gene>
<evidence type="ECO:0000313" key="5">
    <source>
        <dbReference type="Proteomes" id="UP000254230"/>
    </source>
</evidence>
<dbReference type="EMBL" id="LNYR01000048">
    <property type="protein sequence ID" value="KTD43419.1"/>
    <property type="molecule type" value="Genomic_DNA"/>
</dbReference>
<dbReference type="GO" id="GO:0016787">
    <property type="term" value="F:hydrolase activity"/>
    <property type="evidence" value="ECO:0007669"/>
    <property type="project" value="InterPro"/>
</dbReference>
<dbReference type="STRING" id="45072.Lqua_3320"/>
<evidence type="ECO:0000313" key="3">
    <source>
        <dbReference type="EMBL" id="STY18305.1"/>
    </source>
</evidence>
<dbReference type="SUPFAM" id="SSF52540">
    <property type="entry name" value="P-loop containing nucleoside triphosphate hydrolases"/>
    <property type="match status" value="1"/>
</dbReference>
<dbReference type="Proteomes" id="UP000254230">
    <property type="component" value="Unassembled WGS sequence"/>
</dbReference>
<reference evidence="3 5" key="2">
    <citation type="submission" date="2018-06" db="EMBL/GenBank/DDBJ databases">
        <authorList>
            <consortium name="Pathogen Informatics"/>
            <person name="Doyle S."/>
        </authorList>
    </citation>
    <scope>NUCLEOTIDE SEQUENCE [LARGE SCALE GENOMIC DNA]</scope>
    <source>
        <strain evidence="3 5">NCTC12376</strain>
    </source>
</reference>
<dbReference type="GO" id="GO:0005524">
    <property type="term" value="F:ATP binding"/>
    <property type="evidence" value="ECO:0007669"/>
    <property type="project" value="InterPro"/>
</dbReference>
<dbReference type="Gene3D" id="3.40.50.300">
    <property type="entry name" value="P-loop containing nucleotide triphosphate hydrolases"/>
    <property type="match status" value="1"/>
</dbReference>
<name>A0A378KUN4_9GAMM</name>